<dbReference type="Proteomes" id="UP001189429">
    <property type="component" value="Unassembled WGS sequence"/>
</dbReference>
<accession>A0ABN9PMC6</accession>
<dbReference type="EMBL" id="CAUYUJ010001113">
    <property type="protein sequence ID" value="CAK0794224.1"/>
    <property type="molecule type" value="Genomic_DNA"/>
</dbReference>
<name>A0ABN9PMC6_9DINO</name>
<evidence type="ECO:0000313" key="2">
    <source>
        <dbReference type="Proteomes" id="UP001189429"/>
    </source>
</evidence>
<keyword evidence="2" id="KW-1185">Reference proteome</keyword>
<evidence type="ECO:0000313" key="1">
    <source>
        <dbReference type="EMBL" id="CAK0794224.1"/>
    </source>
</evidence>
<sequence length="106" mass="11833">MEVFRARGRLFEPSTGFQALLTFLPLCRNLDLFGFGGNATEDGLTELDIQQAEAEHQVEEAISNGAWGKISWSPRMPDEAKWMRVRAAKVRSVDGRHAWVEGNSAV</sequence>
<gene>
    <name evidence="1" type="ORF">PCOR1329_LOCUS4287</name>
</gene>
<protein>
    <submittedName>
        <fullName evidence="1">Uncharacterized protein</fullName>
    </submittedName>
</protein>
<proteinExistence type="predicted"/>
<reference evidence="1" key="1">
    <citation type="submission" date="2023-10" db="EMBL/GenBank/DDBJ databases">
        <authorList>
            <person name="Chen Y."/>
            <person name="Shah S."/>
            <person name="Dougan E. K."/>
            <person name="Thang M."/>
            <person name="Chan C."/>
        </authorList>
    </citation>
    <scope>NUCLEOTIDE SEQUENCE [LARGE SCALE GENOMIC DNA]</scope>
</reference>
<organism evidence="1 2">
    <name type="scientific">Prorocentrum cordatum</name>
    <dbReference type="NCBI Taxonomy" id="2364126"/>
    <lineage>
        <taxon>Eukaryota</taxon>
        <taxon>Sar</taxon>
        <taxon>Alveolata</taxon>
        <taxon>Dinophyceae</taxon>
        <taxon>Prorocentrales</taxon>
        <taxon>Prorocentraceae</taxon>
        <taxon>Prorocentrum</taxon>
    </lineage>
</organism>
<comment type="caution">
    <text evidence="1">The sequence shown here is derived from an EMBL/GenBank/DDBJ whole genome shotgun (WGS) entry which is preliminary data.</text>
</comment>